<evidence type="ECO:0000313" key="3">
    <source>
        <dbReference type="Proteomes" id="UP000030651"/>
    </source>
</evidence>
<reference evidence="3" key="1">
    <citation type="journal article" date="2015" name="BMC Genomics">
        <title>Genomic and transcriptomic analysis of the endophytic fungus Pestalotiopsis fici reveals its lifestyle and high potential for synthesis of natural products.</title>
        <authorList>
            <person name="Wang X."/>
            <person name="Zhang X."/>
            <person name="Liu L."/>
            <person name="Xiang M."/>
            <person name="Wang W."/>
            <person name="Sun X."/>
            <person name="Che Y."/>
            <person name="Guo L."/>
            <person name="Liu G."/>
            <person name="Guo L."/>
            <person name="Wang C."/>
            <person name="Yin W.B."/>
            <person name="Stadler M."/>
            <person name="Zhang X."/>
            <person name="Liu X."/>
        </authorList>
    </citation>
    <scope>NUCLEOTIDE SEQUENCE [LARGE SCALE GENOMIC DNA]</scope>
    <source>
        <strain evidence="3">W106-1 / CGMCC3.15140</strain>
    </source>
</reference>
<dbReference type="eggNOG" id="ENOG502T1UK">
    <property type="taxonomic scope" value="Eukaryota"/>
</dbReference>
<dbReference type="InParanoid" id="W3X4E9"/>
<dbReference type="EMBL" id="KI912112">
    <property type="protein sequence ID" value="ETS81018.1"/>
    <property type="molecule type" value="Genomic_DNA"/>
</dbReference>
<dbReference type="AlphaFoldDB" id="W3X4E9"/>
<proteinExistence type="predicted"/>
<sequence length="108" mass="10564">MRFSLPLLALVASSGMASPNSIISRDVTTTEAVTDAITFAAAEDDCDLLKCAAVIASAACIGASIALGPGGIPSLLGCTAGGASAICPCANCVDALGDFLKNNSICPS</sequence>
<keyword evidence="3" id="KW-1185">Reference proteome</keyword>
<evidence type="ECO:0000313" key="2">
    <source>
        <dbReference type="EMBL" id="ETS81018.1"/>
    </source>
</evidence>
<dbReference type="OMA" id="PCAGCID"/>
<dbReference type="OrthoDB" id="4757933at2759"/>
<dbReference type="HOGENOM" id="CLU_2196548_0_0_1"/>
<evidence type="ECO:0008006" key="4">
    <source>
        <dbReference type="Google" id="ProtNLM"/>
    </source>
</evidence>
<feature type="chain" id="PRO_5004834272" description="Fungal calcium binding protein domain-containing protein" evidence="1">
    <location>
        <begin position="20"/>
        <end position="108"/>
    </location>
</feature>
<dbReference type="KEGG" id="pfy:PFICI_06020"/>
<organism evidence="2 3">
    <name type="scientific">Pestalotiopsis fici (strain W106-1 / CGMCC3.15140)</name>
    <dbReference type="NCBI Taxonomy" id="1229662"/>
    <lineage>
        <taxon>Eukaryota</taxon>
        <taxon>Fungi</taxon>
        <taxon>Dikarya</taxon>
        <taxon>Ascomycota</taxon>
        <taxon>Pezizomycotina</taxon>
        <taxon>Sordariomycetes</taxon>
        <taxon>Xylariomycetidae</taxon>
        <taxon>Amphisphaeriales</taxon>
        <taxon>Sporocadaceae</taxon>
        <taxon>Pestalotiopsis</taxon>
    </lineage>
</organism>
<accession>W3X4E9</accession>
<dbReference type="RefSeq" id="XP_007832792.1">
    <property type="nucleotide sequence ID" value="XM_007834601.1"/>
</dbReference>
<protein>
    <recommendedName>
        <fullName evidence="4">Fungal calcium binding protein domain-containing protein</fullName>
    </recommendedName>
</protein>
<keyword evidence="1" id="KW-0732">Signal</keyword>
<gene>
    <name evidence="2" type="ORF">PFICI_06020</name>
</gene>
<dbReference type="Proteomes" id="UP000030651">
    <property type="component" value="Unassembled WGS sequence"/>
</dbReference>
<feature type="signal peptide" evidence="1">
    <location>
        <begin position="1"/>
        <end position="19"/>
    </location>
</feature>
<name>W3X4E9_PESFW</name>
<evidence type="ECO:0000256" key="1">
    <source>
        <dbReference type="SAM" id="SignalP"/>
    </source>
</evidence>
<dbReference type="GeneID" id="19271033"/>